<dbReference type="EMBL" id="LN877950">
    <property type="protein sequence ID" value="CUV05467.1"/>
    <property type="molecule type" value="Genomic_DNA"/>
</dbReference>
<sequence length="1247" mass="140890">MKIDEHVFDNYRELSKKDDSYIQYKMHDMPINYCKDPKVDSTNNDSCTNVSPVFDSSISNKLTNFIDESFINSNKKLTPGTVLVGKSEFCDRNYDGELNSPKKKLDCSVHWMYKSERGWMPFSERNNVYIESKYRSKIETIVIYPYQIDFISFIQTNLLTGTERRILRCDKNNLSINSNKVNKDLVVIDPLLNLLSFNTSGVIRNIFNFLSSDNDYYHRCNTTLQINRTFAAKPPNGGNLDRKQLIVPRLQIENCKGNLLSDSTINTDSHIETTLSPTGGYMIKSPTKSGLNVTNKCRVNACNRVVQSDVASTTNVVINDSEIRDSRRNRSDMSVCFEDCTKEEKKDGQLSSFSPDTGLDDEVKIPRIYFHSVLGSNIPTKNVKLNTDVSSSSSSNTISNSSMSKFGETNKEEGEKSGSKSQSGSKSLFFFTPHKYRKSVGIIVPRILSSKFSNKKTTKNSEKEAKNKYVRFNCGLMSPDQSKHTLGGYIGTPRRVNSNSSKEGQSKKKRDLEVSKEVAGNKSYSSSPLLDNSSQNLSESSNFNSSETDNLKAFSVKSAFIILNEDAIPFDISENKPVSIFDGGRGIEKVKVTGSGIGAGTGGIGSNNEGAGGYLRVLNSWNKIGRMQNEFFETMSEREFSSQRISMDLNDFEDDETASDTDARFLVDEDSRKLISLGNFDNNTGKPRPINWWFNHSVRHITVKFNCENNFNNKSTSLEIIPLLKPLLTGYMDDQIPIARKLLPNNQVSGISTHVLLGLKSLEIIGLKPNKSEFPKISEFCFTELNNIIPISLEELYIIQSIIPISIFSLLLTRFPVPAASTFSFSLICNDDELPNTGLQTIQVINLHLSQNPCSHIKRRNRYGITRGRKHLAYSGDYSTCSHVHLDIFRKYNHVKICPWLAISNFVDEFVLRTPILVKCIIDPHNIMVVPSFNSRNLRDNSRFLYDHKDSQGNYGISNIGELSRGAEFVIMTANLILPLLIIQSHSIQNIIIGGEIDNQSESSSYKNVKKLRVDSIVFSCKYLPFKFFKVRNLDLFLDLNIDKTELGLFIRNNNSKDGIESISFTKVSEEKSQDIIQDSDSYCFQQLYNSIDSWIDEFSTWLDKYVCCDSIEILHVNLYVTSRYLELKVNNNHNSNNSTYRDNSNIYYGIGDKLNSQKSKHFYNDQVITETECLNNGNAISFGSEGSVNAVDCDIAISKNIFNFDPLYQKFSAKSKANHNSLNDVKIKVCISSHLQNFIFDTINLS</sequence>
<dbReference type="PROSITE" id="PS50918">
    <property type="entry name" value="WWE"/>
    <property type="match status" value="1"/>
</dbReference>
<proteinExistence type="predicted"/>
<organism evidence="3">
    <name type="scientific">Cryptosporidium hominis</name>
    <dbReference type="NCBI Taxonomy" id="237895"/>
    <lineage>
        <taxon>Eukaryota</taxon>
        <taxon>Sar</taxon>
        <taxon>Alveolata</taxon>
        <taxon>Apicomplexa</taxon>
        <taxon>Conoidasida</taxon>
        <taxon>Coccidia</taxon>
        <taxon>Eucoccidiorida</taxon>
        <taxon>Eimeriorina</taxon>
        <taxon>Cryptosporidiidae</taxon>
        <taxon>Cryptosporidium</taxon>
    </lineage>
</organism>
<accession>A0A0S4TEN1</accession>
<dbReference type="Proteomes" id="UP000199752">
    <property type="component" value="Chromosome 4"/>
</dbReference>
<dbReference type="SMART" id="SM00678">
    <property type="entry name" value="WWE"/>
    <property type="match status" value="1"/>
</dbReference>
<evidence type="ECO:0000313" key="4">
    <source>
        <dbReference type="EMBL" id="PPS93146.1"/>
    </source>
</evidence>
<feature type="compositionally biased region" description="Low complexity" evidence="1">
    <location>
        <begin position="390"/>
        <end position="404"/>
    </location>
</feature>
<feature type="compositionally biased region" description="Basic and acidic residues" evidence="1">
    <location>
        <begin position="504"/>
        <end position="516"/>
    </location>
</feature>
<evidence type="ECO:0000256" key="1">
    <source>
        <dbReference type="SAM" id="MobiDB-lite"/>
    </source>
</evidence>
<dbReference type="Proteomes" id="UP001429100">
    <property type="component" value="Unassembled WGS sequence"/>
</dbReference>
<feature type="region of interest" description="Disordered" evidence="1">
    <location>
        <begin position="483"/>
        <end position="547"/>
    </location>
</feature>
<name>A0A0S4TEN1_CRYHO</name>
<dbReference type="VEuPathDB" id="CryptoDB:Chro.40105"/>
<reference evidence="4 5" key="3">
    <citation type="submission" date="2017-10" db="EMBL/GenBank/DDBJ databases">
        <title>Consistent, comparative and evidence-based genome annotation and re-annotation for the closely-related species, Cryptosporidium parvum, C. hominis and C. tyzzeri.</title>
        <authorList>
            <person name="Baptista R.P."/>
            <person name="Li Y."/>
            <person name="Sateriale A."/>
            <person name="Striepen B."/>
            <person name="Kissinger J.C."/>
        </authorList>
    </citation>
    <scope>NUCLEOTIDE SEQUENCE [LARGE SCALE GENOMIC DNA]</scope>
    <source>
        <strain evidence="4">30976</strain>
    </source>
</reference>
<feature type="region of interest" description="Disordered" evidence="1">
    <location>
        <begin position="381"/>
        <end position="424"/>
    </location>
</feature>
<keyword evidence="5" id="KW-1185">Reference proteome</keyword>
<dbReference type="AlphaFoldDB" id="A0A0S4TEN1"/>
<reference evidence="3" key="2">
    <citation type="submission" date="2015-08" db="EMBL/GenBank/DDBJ databases">
        <authorList>
            <person name="Babu N.S."/>
            <person name="Beckwith C.J."/>
            <person name="Beseler K.G."/>
            <person name="Brison A."/>
            <person name="Carone J.V."/>
            <person name="Caskin T.P."/>
            <person name="Diamond M."/>
            <person name="Durham M.E."/>
            <person name="Foxe J.M."/>
            <person name="Go M."/>
            <person name="Henderson B.A."/>
            <person name="Jones I.B."/>
            <person name="McGettigan J.A."/>
            <person name="Micheletti S.J."/>
            <person name="Nasrallah M.E."/>
            <person name="Ortiz D."/>
            <person name="Piller C.R."/>
            <person name="Privatt S.R."/>
            <person name="Schneider S.L."/>
            <person name="Sharp S."/>
            <person name="Smith T.C."/>
            <person name="Stanton J.D."/>
            <person name="Ullery H.E."/>
            <person name="Wilson R.J."/>
            <person name="Serrano M.G."/>
            <person name="Buck G."/>
            <person name="Lee V."/>
            <person name="Wang Y."/>
            <person name="Carvalho R."/>
            <person name="Voegtly L."/>
            <person name="Shi R."/>
            <person name="Duckworth R."/>
            <person name="Johnson A."/>
            <person name="Loviza R."/>
            <person name="Walstead R."/>
            <person name="Shah Z."/>
            <person name="Kiflezghi M."/>
            <person name="Wade K."/>
            <person name="Ball S.L."/>
            <person name="Bradley K.W."/>
            <person name="Asai D.J."/>
            <person name="Bowman C.A."/>
            <person name="Russell D.A."/>
            <person name="Pope W.H."/>
            <person name="Jacobs-Sera D."/>
            <person name="Hendrix R.W."/>
            <person name="Hatfull G.F."/>
        </authorList>
    </citation>
    <scope>NUCLEOTIDE SEQUENCE [LARGE SCALE GENOMIC DNA]</scope>
</reference>
<evidence type="ECO:0000259" key="2">
    <source>
        <dbReference type="PROSITE" id="PS50918"/>
    </source>
</evidence>
<dbReference type="Gene3D" id="3.30.720.50">
    <property type="match status" value="1"/>
</dbReference>
<feature type="compositionally biased region" description="Low complexity" evidence="1">
    <location>
        <begin position="523"/>
        <end position="546"/>
    </location>
</feature>
<dbReference type="VEuPathDB" id="CryptoDB:ChTU502y2012_403g0405"/>
<dbReference type="VEuPathDB" id="CryptoDB:GY17_00003138"/>
<dbReference type="InterPro" id="IPR018123">
    <property type="entry name" value="WWE-dom_subgr"/>
</dbReference>
<protein>
    <submittedName>
        <fullName evidence="4">WWE domain containing protein</fullName>
    </submittedName>
</protein>
<evidence type="ECO:0000313" key="3">
    <source>
        <dbReference type="EMBL" id="CUV05467.1"/>
    </source>
</evidence>
<dbReference type="SUPFAM" id="SSF117839">
    <property type="entry name" value="WWE domain"/>
    <property type="match status" value="1"/>
</dbReference>
<gene>
    <name evidence="3" type="ORF">CHUDEA4_860</name>
    <name evidence="4" type="ORF">GY17_00003138</name>
</gene>
<feature type="compositionally biased region" description="Basic and acidic residues" evidence="1">
    <location>
        <begin position="408"/>
        <end position="418"/>
    </location>
</feature>
<feature type="domain" description="WWE" evidence="2">
    <location>
        <begin position="97"/>
        <end position="168"/>
    </location>
</feature>
<reference evidence="4 5" key="1">
    <citation type="submission" date="2014-11" db="EMBL/GenBank/DDBJ databases">
        <title>Comparative genomic analysis of Cryptosporidium hominis reveals occurrence of genetic recombination in virulent subtypes.</title>
        <authorList>
            <person name="Guo Y."/>
            <person name="Tang K."/>
            <person name="Frace M."/>
            <person name="Li N."/>
            <person name="Roellig D.M."/>
            <person name="Sammons S."/>
            <person name="Knipe K."/>
            <person name="Rowe L."/>
            <person name="Feng Y."/>
            <person name="Xiao L."/>
        </authorList>
    </citation>
    <scope>NUCLEOTIDE SEQUENCE [LARGE SCALE GENOMIC DNA]</scope>
    <source>
        <strain evidence="4">30976</strain>
    </source>
</reference>
<dbReference type="Pfam" id="PF02825">
    <property type="entry name" value="WWE"/>
    <property type="match status" value="1"/>
</dbReference>
<dbReference type="InterPro" id="IPR004170">
    <property type="entry name" value="WWE_dom"/>
</dbReference>
<dbReference type="VEuPathDB" id="CryptoDB:CHUDEA4_860"/>
<evidence type="ECO:0000313" key="5">
    <source>
        <dbReference type="Proteomes" id="UP001429100"/>
    </source>
</evidence>
<dbReference type="EMBL" id="JTAI01000022">
    <property type="protein sequence ID" value="PPS93146.1"/>
    <property type="molecule type" value="Genomic_DNA"/>
</dbReference>
<dbReference type="InterPro" id="IPR037197">
    <property type="entry name" value="WWE_dom_sf"/>
</dbReference>
<dbReference type="GO" id="GO:0008270">
    <property type="term" value="F:zinc ion binding"/>
    <property type="evidence" value="ECO:0007669"/>
    <property type="project" value="InterPro"/>
</dbReference>